<proteinExistence type="predicted"/>
<accession>A0ABQ0A6F2</accession>
<protein>
    <submittedName>
        <fullName evidence="1">Uncharacterized protein</fullName>
    </submittedName>
</protein>
<organism evidence="1 2">
    <name type="scientific">Sessilibacter corallicola</name>
    <dbReference type="NCBI Taxonomy" id="2904075"/>
    <lineage>
        <taxon>Bacteria</taxon>
        <taxon>Pseudomonadati</taxon>
        <taxon>Pseudomonadota</taxon>
        <taxon>Gammaproteobacteria</taxon>
        <taxon>Cellvibrionales</taxon>
        <taxon>Cellvibrionaceae</taxon>
        <taxon>Sessilibacter</taxon>
    </lineage>
</organism>
<gene>
    <name evidence="1" type="ORF">NBRC116591_10400</name>
</gene>
<evidence type="ECO:0000313" key="1">
    <source>
        <dbReference type="EMBL" id="GAA6167230.1"/>
    </source>
</evidence>
<sequence>MKTGFQPMEEVRERVQAAIDSFLSDESQLLVNNSSEQAITHRLAVILEGLFEDWNVDCEYNRNQSTIKNLCMPFHLMSQLKKGMSSLMSLFTTE</sequence>
<reference evidence="1 2" key="1">
    <citation type="submission" date="2024-04" db="EMBL/GenBank/DDBJ databases">
        <title>Draft genome sequence of Sessilibacter corallicola NBRC 116591.</title>
        <authorList>
            <person name="Miyakawa T."/>
            <person name="Kusuya Y."/>
            <person name="Miura T."/>
        </authorList>
    </citation>
    <scope>NUCLEOTIDE SEQUENCE [LARGE SCALE GENOMIC DNA]</scope>
    <source>
        <strain evidence="1 2">KU-00831-HH</strain>
    </source>
</reference>
<evidence type="ECO:0000313" key="2">
    <source>
        <dbReference type="Proteomes" id="UP001465153"/>
    </source>
</evidence>
<comment type="caution">
    <text evidence="1">The sequence shown here is derived from an EMBL/GenBank/DDBJ whole genome shotgun (WGS) entry which is preliminary data.</text>
</comment>
<name>A0ABQ0A6F2_9GAMM</name>
<dbReference type="EMBL" id="BAABWN010000003">
    <property type="protein sequence ID" value="GAA6167230.1"/>
    <property type="molecule type" value="Genomic_DNA"/>
</dbReference>
<keyword evidence="2" id="KW-1185">Reference proteome</keyword>
<dbReference type="Proteomes" id="UP001465153">
    <property type="component" value="Unassembled WGS sequence"/>
</dbReference>